<gene>
    <name evidence="1" type="ORF">V1525DRAFT_423595</name>
</gene>
<organism evidence="1 2">
    <name type="scientific">Lipomyces kononenkoae</name>
    <name type="common">Yeast</name>
    <dbReference type="NCBI Taxonomy" id="34357"/>
    <lineage>
        <taxon>Eukaryota</taxon>
        <taxon>Fungi</taxon>
        <taxon>Dikarya</taxon>
        <taxon>Ascomycota</taxon>
        <taxon>Saccharomycotina</taxon>
        <taxon>Lipomycetes</taxon>
        <taxon>Lipomycetales</taxon>
        <taxon>Lipomycetaceae</taxon>
        <taxon>Lipomyces</taxon>
    </lineage>
</organism>
<proteinExistence type="predicted"/>
<sequence length="272" mass="31164">MATITETLPAPTVVESTLNFYSPPKDGSIPYNVVYDVPEGTPTRNYENLAQKVEIIDVRGRESEFTLDKNGFQFERRYHAFKDWSDDERIKKEYYPGVINAIKETTGASKVIIFDNTIRTKDGYRNPVMFVHVDQTPRSAEDRVRLHSPDDADVLLSKRFQIINYWKPLAGPVEEFPLALGDAHDMAEDDIVSVEHRYRDRTGATGGVKYNPNQKYYYLSGMTADEEVFIKCYDSRDGVAKRTPHTAFEDPTSKPDALPRESIEVRTLVFYD</sequence>
<comment type="caution">
    <text evidence="1">The sequence shown here is derived from an EMBL/GenBank/DDBJ whole genome shotgun (WGS) entry which is preliminary data.</text>
</comment>
<name>A0ACC3TA63_LIPKO</name>
<dbReference type="Proteomes" id="UP001433508">
    <property type="component" value="Unassembled WGS sequence"/>
</dbReference>
<protein>
    <submittedName>
        <fullName evidence="1">Uncharacterized protein</fullName>
    </submittedName>
</protein>
<dbReference type="EMBL" id="MU971338">
    <property type="protein sequence ID" value="KAK9240654.1"/>
    <property type="molecule type" value="Genomic_DNA"/>
</dbReference>
<keyword evidence="2" id="KW-1185">Reference proteome</keyword>
<evidence type="ECO:0000313" key="1">
    <source>
        <dbReference type="EMBL" id="KAK9240654.1"/>
    </source>
</evidence>
<accession>A0ACC3TA63</accession>
<evidence type="ECO:0000313" key="2">
    <source>
        <dbReference type="Proteomes" id="UP001433508"/>
    </source>
</evidence>
<reference evidence="2" key="1">
    <citation type="journal article" date="2024" name="Front. Bioeng. Biotechnol.">
        <title>Genome-scale model development and genomic sequencing of the oleaginous clade Lipomyces.</title>
        <authorList>
            <person name="Czajka J.J."/>
            <person name="Han Y."/>
            <person name="Kim J."/>
            <person name="Mondo S.J."/>
            <person name="Hofstad B.A."/>
            <person name="Robles A."/>
            <person name="Haridas S."/>
            <person name="Riley R."/>
            <person name="LaButti K."/>
            <person name="Pangilinan J."/>
            <person name="Andreopoulos W."/>
            <person name="Lipzen A."/>
            <person name="Yan J."/>
            <person name="Wang M."/>
            <person name="Ng V."/>
            <person name="Grigoriev I.V."/>
            <person name="Spatafora J.W."/>
            <person name="Magnuson J.K."/>
            <person name="Baker S.E."/>
            <person name="Pomraning K.R."/>
        </authorList>
    </citation>
    <scope>NUCLEOTIDE SEQUENCE [LARGE SCALE GENOMIC DNA]</scope>
    <source>
        <strain evidence="2">CBS 7786</strain>
    </source>
</reference>